<dbReference type="EMBL" id="CP017715">
    <property type="protein sequence ID" value="AOY87743.1"/>
    <property type="molecule type" value="Genomic_DNA"/>
</dbReference>
<dbReference type="KEGG" id="msq:BKP64_05910"/>
<accession>A0A1D9GJE1</accession>
<organism evidence="2 3">
    <name type="scientific">Marinobacter salinus</name>
    <dbReference type="NCBI Taxonomy" id="1874317"/>
    <lineage>
        <taxon>Bacteria</taxon>
        <taxon>Pseudomonadati</taxon>
        <taxon>Pseudomonadota</taxon>
        <taxon>Gammaproteobacteria</taxon>
        <taxon>Pseudomonadales</taxon>
        <taxon>Marinobacteraceae</taxon>
        <taxon>Marinobacter</taxon>
    </lineage>
</organism>
<dbReference type="AlphaFoldDB" id="A0A1D9GJE1"/>
<keyword evidence="3" id="KW-1185">Reference proteome</keyword>
<evidence type="ECO:0000256" key="1">
    <source>
        <dbReference type="SAM" id="SignalP"/>
    </source>
</evidence>
<evidence type="ECO:0000313" key="2">
    <source>
        <dbReference type="EMBL" id="AOY87743.1"/>
    </source>
</evidence>
<protein>
    <recommendedName>
        <fullName evidence="4">DUF2946 domain-containing protein</fullName>
    </recommendedName>
</protein>
<proteinExistence type="predicted"/>
<keyword evidence="1" id="KW-0732">Signal</keyword>
<name>A0A1D9GJE1_9GAMM</name>
<gene>
    <name evidence="2" type="ORF">BKP64_05910</name>
</gene>
<sequence length="125" mass="13151">MSYHQLIAALLGVLLLLVSPTQAFATVASEKTGNRAVTSLEDCNGMDYARGAMGHSDLPINCDNDQQTSCHLTSAHCASTPVYGVTARTLTLSMPTKNPANAEPGLMVYEDPVGEVLTPSPDTLS</sequence>
<evidence type="ECO:0008006" key="4">
    <source>
        <dbReference type="Google" id="ProtNLM"/>
    </source>
</evidence>
<evidence type="ECO:0000313" key="3">
    <source>
        <dbReference type="Proteomes" id="UP000177445"/>
    </source>
</evidence>
<reference evidence="2 3" key="1">
    <citation type="submission" date="2016-10" db="EMBL/GenBank/DDBJ databases">
        <title>Marinobacter salinus sp. nov., a moderately halophilic bacterium isolated from a tidal flat environment.</title>
        <authorList>
            <person name="Park S.-J."/>
        </authorList>
    </citation>
    <scope>NUCLEOTIDE SEQUENCE [LARGE SCALE GENOMIC DNA]</scope>
    <source>
        <strain evidence="2 3">Hb8</strain>
    </source>
</reference>
<feature type="chain" id="PRO_5009442000" description="DUF2946 domain-containing protein" evidence="1">
    <location>
        <begin position="26"/>
        <end position="125"/>
    </location>
</feature>
<feature type="signal peptide" evidence="1">
    <location>
        <begin position="1"/>
        <end position="25"/>
    </location>
</feature>
<dbReference type="Proteomes" id="UP000177445">
    <property type="component" value="Chromosome"/>
</dbReference>
<dbReference type="RefSeq" id="WP_070967246.1">
    <property type="nucleotide sequence ID" value="NZ_CP017715.1"/>
</dbReference>